<name>A0ABR2EGT7_9ROSI</name>
<evidence type="ECO:0000313" key="2">
    <source>
        <dbReference type="Proteomes" id="UP001472677"/>
    </source>
</evidence>
<reference evidence="1 2" key="1">
    <citation type="journal article" date="2024" name="G3 (Bethesda)">
        <title>Genome assembly of Hibiscus sabdariffa L. provides insights into metabolisms of medicinal natural products.</title>
        <authorList>
            <person name="Kim T."/>
        </authorList>
    </citation>
    <scope>NUCLEOTIDE SEQUENCE [LARGE SCALE GENOMIC DNA]</scope>
    <source>
        <strain evidence="1">TK-2024</strain>
        <tissue evidence="1">Old leaves</tissue>
    </source>
</reference>
<dbReference type="Pfam" id="PF03087">
    <property type="entry name" value="BPS1"/>
    <property type="match status" value="1"/>
</dbReference>
<dbReference type="Proteomes" id="UP001472677">
    <property type="component" value="Unassembled WGS sequence"/>
</dbReference>
<evidence type="ECO:0000313" key="1">
    <source>
        <dbReference type="EMBL" id="KAK8561203.1"/>
    </source>
</evidence>
<proteinExistence type="predicted"/>
<sequence>MIESQWITLANELWLLDVCGLANDTLLQAKEDTRQLRSVFRRRRDHDAGFANVAKAYIASRKKANKLINKSLKDLKISKCGAHNDAEATFSMLLQSVFRYITASMPEPKSTNWSLVSKLMHSKRVTCEERGSSTNGFERVNALLCSLIGSKTKKCSENAKIELQNLESSIRDVECLMGLLIKTRVSILNTISH</sequence>
<dbReference type="EMBL" id="JBBPBM010000013">
    <property type="protein sequence ID" value="KAK8561203.1"/>
    <property type="molecule type" value="Genomic_DNA"/>
</dbReference>
<dbReference type="PANTHER" id="PTHR33070">
    <property type="entry name" value="OS06G0725500 PROTEIN"/>
    <property type="match status" value="1"/>
</dbReference>
<dbReference type="InterPro" id="IPR004320">
    <property type="entry name" value="BPS1_pln"/>
</dbReference>
<comment type="caution">
    <text evidence="1">The sequence shown here is derived from an EMBL/GenBank/DDBJ whole genome shotgun (WGS) entry which is preliminary data.</text>
</comment>
<protein>
    <submittedName>
        <fullName evidence="1">Uncharacterized protein</fullName>
    </submittedName>
</protein>
<accession>A0ABR2EGT7</accession>
<keyword evidence="2" id="KW-1185">Reference proteome</keyword>
<organism evidence="1 2">
    <name type="scientific">Hibiscus sabdariffa</name>
    <name type="common">roselle</name>
    <dbReference type="NCBI Taxonomy" id="183260"/>
    <lineage>
        <taxon>Eukaryota</taxon>
        <taxon>Viridiplantae</taxon>
        <taxon>Streptophyta</taxon>
        <taxon>Embryophyta</taxon>
        <taxon>Tracheophyta</taxon>
        <taxon>Spermatophyta</taxon>
        <taxon>Magnoliopsida</taxon>
        <taxon>eudicotyledons</taxon>
        <taxon>Gunneridae</taxon>
        <taxon>Pentapetalae</taxon>
        <taxon>rosids</taxon>
        <taxon>malvids</taxon>
        <taxon>Malvales</taxon>
        <taxon>Malvaceae</taxon>
        <taxon>Malvoideae</taxon>
        <taxon>Hibiscus</taxon>
    </lineage>
</organism>
<gene>
    <name evidence="1" type="ORF">V6N12_048277</name>
</gene>
<dbReference type="PANTHER" id="PTHR33070:SF129">
    <property type="entry name" value="DUF241 DOMAIN PROTEIN"/>
    <property type="match status" value="1"/>
</dbReference>